<evidence type="ECO:0000256" key="1">
    <source>
        <dbReference type="SAM" id="MobiDB-lite"/>
    </source>
</evidence>
<name>A0A4C1VD58_EUMVA</name>
<reference evidence="2 3" key="1">
    <citation type="journal article" date="2019" name="Commun. Biol.">
        <title>The bagworm genome reveals a unique fibroin gene that provides high tensile strength.</title>
        <authorList>
            <person name="Kono N."/>
            <person name="Nakamura H."/>
            <person name="Ohtoshi R."/>
            <person name="Tomita M."/>
            <person name="Numata K."/>
            <person name="Arakawa K."/>
        </authorList>
    </citation>
    <scope>NUCLEOTIDE SEQUENCE [LARGE SCALE GENOMIC DNA]</scope>
</reference>
<feature type="region of interest" description="Disordered" evidence="1">
    <location>
        <begin position="1"/>
        <end position="28"/>
    </location>
</feature>
<keyword evidence="3" id="KW-1185">Reference proteome</keyword>
<proteinExistence type="predicted"/>
<evidence type="ECO:0000313" key="2">
    <source>
        <dbReference type="EMBL" id="GBP36207.1"/>
    </source>
</evidence>
<feature type="compositionally biased region" description="Basic and acidic residues" evidence="1">
    <location>
        <begin position="1"/>
        <end position="12"/>
    </location>
</feature>
<gene>
    <name evidence="2" type="ORF">EVAR_4352_1</name>
</gene>
<protein>
    <submittedName>
        <fullName evidence="2">Uncharacterized protein</fullName>
    </submittedName>
</protein>
<comment type="caution">
    <text evidence="2">The sequence shown here is derived from an EMBL/GenBank/DDBJ whole genome shotgun (WGS) entry which is preliminary data.</text>
</comment>
<dbReference type="EMBL" id="BGZK01000315">
    <property type="protein sequence ID" value="GBP36207.1"/>
    <property type="molecule type" value="Genomic_DNA"/>
</dbReference>
<organism evidence="2 3">
    <name type="scientific">Eumeta variegata</name>
    <name type="common">Bagworm moth</name>
    <name type="synonym">Eumeta japonica</name>
    <dbReference type="NCBI Taxonomy" id="151549"/>
    <lineage>
        <taxon>Eukaryota</taxon>
        <taxon>Metazoa</taxon>
        <taxon>Ecdysozoa</taxon>
        <taxon>Arthropoda</taxon>
        <taxon>Hexapoda</taxon>
        <taxon>Insecta</taxon>
        <taxon>Pterygota</taxon>
        <taxon>Neoptera</taxon>
        <taxon>Endopterygota</taxon>
        <taxon>Lepidoptera</taxon>
        <taxon>Glossata</taxon>
        <taxon>Ditrysia</taxon>
        <taxon>Tineoidea</taxon>
        <taxon>Psychidae</taxon>
        <taxon>Oiketicinae</taxon>
        <taxon>Eumeta</taxon>
    </lineage>
</organism>
<dbReference type="Proteomes" id="UP000299102">
    <property type="component" value="Unassembled WGS sequence"/>
</dbReference>
<feature type="region of interest" description="Disordered" evidence="1">
    <location>
        <begin position="60"/>
        <end position="81"/>
    </location>
</feature>
<sequence>MSRLKATHESDTRPILGQRHSTLRCPDRTPGYQTPWDVTIRRRVNCLNLIRCSRHRYDIDTTSKRVPPPRAHYRQPDRRKSTRLTAVPRVAYDPHGMPRRYFSFM</sequence>
<accession>A0A4C1VD58</accession>
<evidence type="ECO:0000313" key="3">
    <source>
        <dbReference type="Proteomes" id="UP000299102"/>
    </source>
</evidence>
<dbReference type="AlphaFoldDB" id="A0A4C1VD58"/>